<reference evidence="1 2" key="1">
    <citation type="journal article" date="2011" name="J. Bacteriol.">
        <title>Genome sequence of Brevibacillus laterosporus LMG 15441, a pathogen of invertebrates.</title>
        <authorList>
            <person name="Djukic M."/>
            <person name="Poehlein A."/>
            <person name="Thurmer A."/>
            <person name="Daniel R."/>
        </authorList>
    </citation>
    <scope>NUCLEOTIDE SEQUENCE [LARGE SCALE GENOMIC DNA]</scope>
    <source>
        <strain evidence="1 2">LMG 15441</strain>
    </source>
</reference>
<evidence type="ECO:0000313" key="2">
    <source>
        <dbReference type="Proteomes" id="UP000005850"/>
    </source>
</evidence>
<organism evidence="1 2">
    <name type="scientific">Brevibacillus laterosporus LMG 15441</name>
    <dbReference type="NCBI Taxonomy" id="1042163"/>
    <lineage>
        <taxon>Bacteria</taxon>
        <taxon>Bacillati</taxon>
        <taxon>Bacillota</taxon>
        <taxon>Bacilli</taxon>
        <taxon>Bacillales</taxon>
        <taxon>Paenibacillaceae</taxon>
        <taxon>Brevibacillus</taxon>
    </lineage>
</organism>
<protein>
    <submittedName>
        <fullName evidence="1">Uncharacterized protein</fullName>
    </submittedName>
</protein>
<keyword evidence="2" id="KW-1185">Reference proteome</keyword>
<dbReference type="EMBL" id="CP007806">
    <property type="protein sequence ID" value="AIG28746.1"/>
    <property type="molecule type" value="Genomic_DNA"/>
</dbReference>
<name>A0A075RBJ9_BRELA</name>
<evidence type="ECO:0000313" key="1">
    <source>
        <dbReference type="EMBL" id="AIG28746.1"/>
    </source>
</evidence>
<dbReference type="KEGG" id="blr:BRLA_c044820"/>
<sequence>MDHQNDHFVKHGGVHFRNNVPPQEINKFINRLPAGKRESLFEVLDKLEKNGLITVYNDHVFTDGNGVIGGGEQ</sequence>
<dbReference type="Proteomes" id="UP000005850">
    <property type="component" value="Chromosome"/>
</dbReference>
<accession>A0A075RBJ9</accession>
<dbReference type="eggNOG" id="ENOG503341R">
    <property type="taxonomic scope" value="Bacteria"/>
</dbReference>
<dbReference type="AlphaFoldDB" id="A0A075RBJ9"/>
<dbReference type="HOGENOM" id="CLU_2506236_0_0_9"/>
<gene>
    <name evidence="1" type="ORF">BRLA_c044820</name>
</gene>
<proteinExistence type="predicted"/>